<evidence type="ECO:0000256" key="5">
    <source>
        <dbReference type="ARBA" id="ARBA00022776"/>
    </source>
</evidence>
<proteinExistence type="inferred from homology"/>
<gene>
    <name evidence="10" type="ORF">EW145_g5552</name>
</gene>
<feature type="compositionally biased region" description="Basic residues" evidence="8">
    <location>
        <begin position="950"/>
        <end position="962"/>
    </location>
</feature>
<evidence type="ECO:0000313" key="10">
    <source>
        <dbReference type="EMBL" id="THH04391.1"/>
    </source>
</evidence>
<keyword evidence="3" id="KW-0158">Chromosome</keyword>
<dbReference type="GO" id="GO:0000796">
    <property type="term" value="C:condensin complex"/>
    <property type="evidence" value="ECO:0007669"/>
    <property type="project" value="InterPro"/>
</dbReference>
<feature type="compositionally biased region" description="Polar residues" evidence="8">
    <location>
        <begin position="1096"/>
        <end position="1108"/>
    </location>
</feature>
<evidence type="ECO:0000256" key="6">
    <source>
        <dbReference type="ARBA" id="ARBA00023067"/>
    </source>
</evidence>
<dbReference type="GO" id="GO:0000793">
    <property type="term" value="C:condensed chromosome"/>
    <property type="evidence" value="ECO:0007669"/>
    <property type="project" value="TreeGrafter"/>
</dbReference>
<dbReference type="PANTHER" id="PTHR14418:SF5">
    <property type="entry name" value="CONDENSIN COMPLEX SUBUNIT 3"/>
    <property type="match status" value="1"/>
</dbReference>
<reference evidence="10 11" key="1">
    <citation type="submission" date="2019-02" db="EMBL/GenBank/DDBJ databases">
        <title>Genome sequencing of the rare red list fungi Phellinidium pouzarii.</title>
        <authorList>
            <person name="Buettner E."/>
            <person name="Kellner H."/>
        </authorList>
    </citation>
    <scope>NUCLEOTIDE SEQUENCE [LARGE SCALE GENOMIC DNA]</scope>
    <source>
        <strain evidence="10 11">DSM 108285</strain>
    </source>
</reference>
<feature type="domain" description="Nuclear condensin complex subunit 3 C-terminal" evidence="9">
    <location>
        <begin position="555"/>
        <end position="831"/>
    </location>
</feature>
<comment type="caution">
    <text evidence="10">The sequence shown here is derived from an EMBL/GenBank/DDBJ whole genome shotgun (WGS) entry which is preliminary data.</text>
</comment>
<dbReference type="PANTHER" id="PTHR14418">
    <property type="entry name" value="CONDENSIN COMPLEX SUBUNIT 3-RELATED"/>
    <property type="match status" value="1"/>
</dbReference>
<dbReference type="InterPro" id="IPR025977">
    <property type="entry name" value="Cnd3_C"/>
</dbReference>
<comment type="subcellular location">
    <subcellularLocation>
        <location evidence="1">Chromosome</location>
    </subcellularLocation>
</comment>
<dbReference type="EMBL" id="SGPK01000348">
    <property type="protein sequence ID" value="THH04391.1"/>
    <property type="molecule type" value="Genomic_DNA"/>
</dbReference>
<evidence type="ECO:0000256" key="2">
    <source>
        <dbReference type="ARBA" id="ARBA00006533"/>
    </source>
</evidence>
<keyword evidence="6" id="KW-0226">DNA condensation</keyword>
<feature type="compositionally biased region" description="Basic residues" evidence="8">
    <location>
        <begin position="1083"/>
        <end position="1093"/>
    </location>
</feature>
<feature type="compositionally biased region" description="Basic and acidic residues" evidence="8">
    <location>
        <begin position="1034"/>
        <end position="1049"/>
    </location>
</feature>
<keyword evidence="5" id="KW-0498">Mitosis</keyword>
<dbReference type="InterPro" id="IPR011989">
    <property type="entry name" value="ARM-like"/>
</dbReference>
<feature type="region of interest" description="Disordered" evidence="8">
    <location>
        <begin position="1515"/>
        <end position="1621"/>
    </location>
</feature>
<evidence type="ECO:0000256" key="1">
    <source>
        <dbReference type="ARBA" id="ARBA00004286"/>
    </source>
</evidence>
<accession>A0A4S4L0W6</accession>
<keyword evidence="11" id="KW-1185">Reference proteome</keyword>
<dbReference type="Proteomes" id="UP000308199">
    <property type="component" value="Unassembled WGS sequence"/>
</dbReference>
<evidence type="ECO:0000256" key="3">
    <source>
        <dbReference type="ARBA" id="ARBA00022454"/>
    </source>
</evidence>
<sequence>MPLQRTATPVLIAIPENMPKIFEQAQTSTANHQKNFVALNKLHHAAASVTSPTQDGIEIQLTGEKLFEDLFIDMLLRVLPLKKGATVVDRVVKFVADFAQLWYTEKKATEDENDEDTTTTRFISRLVKCLLKGFEAKDKTVRFRVLQIVAEMLSTMGDIDDDVYELLHASLVDRAHDKEQAVRHQAVIALSKLLSPENSTEAQDELMDVLLDILVHDPAAEVRKAALLHIPLVPHSLPGILSRARDVDASVRRLVYTPVLEQLEHPKQLTIVQRNFIVRTGLKDREQVVRSAAAKLVSSWADLLSGDILQFISLFDFDLVETEDHPAAQAIFSIFETRADILDNLEFGDNFWQSLTREKAFLARVFVDYCIQSKDEARIETNMPVMTALAFKIQALYNDLLNRVQTDEEIKVFGGDMAESSKNEDALEMQFILAELMKLAINMDYADEIGRRKMFALVRNMISQDSLPEKLMPLCLDILRKLTSGERDLIRIVVEVIHELRDNDSDEDDMRGRSADTGTSVDDTPMPPRTPGHARKLLSEMTPEEKERADAIDLRCLSLCIGMLERVNSSFEENSTLEGILGELIIPAVKRKELPLREKGLVSLGLCCLIARRMALNSFQLFLQQVQQSPEMLKLRILHIVFDIMMVHEGDFLGNAGVGGDRVVDFLTKLFELEVSSKVQAVICTGLAKLMLSGMISDEKVLKSLIVAYMSPETADNQEVRQCLSYFFPVYCYSSSTNQRRMQEIFMRMYEELSRMHSELDSEEEMVTPLQAGSLLIDWMDPQKTIQILGQKTDMHVHFDLGIEIMKALLNKDFEKDDRKVFCQLLTKLYIPDEVDDDKIRTLKLLINNVRSRRPIKDTTSNNALTRFDNTISKKFEAQLEEFNEEEYRQLENLKDLFDFLDDIIPEDDEEEVKPKRGPRKRRSESIATTATETGADEDDYVGTPEPKLKTKGKGIVKKRRVSKSDDDESEDETLSAPSRTLPRRAARKAVPVVEVVHNSEEDEEIEIDYSSSGSDTEDEELISRPSKAKSRRTMVDKRRTGQRLHTDIEMEGDSIMNTTLEVDDAAGDDSKITLIPPENAGRIRKSKKKRPASRGDNSSGELNSLSDVSLRRDLIASQTHSPRPGSLIPSRAGSSSRIESRNFVASTSGFHAHSREELHIPNFPPPSFEEAIASTPSPRTPSLSSQATSRTTADRRTSPEQALSRNQASAVFVEYQYPSLPEDEDARSESSHSSLEFAHGREGHSQWEGDRKAGFSLEERVRRELERRRLAESLPHALTMRVSEEDASSFQVVGKVVDTIAPASRKPEELMLASSRNTGIDPSNHTHQENGIYEYDADNAECGPPHTDVGSTRLVAADTQASSSQQPTLVEDSSVALSREGKEKAFSVEEAINTSSLPESVTSCTFRGGTISRLRDALNAPLHLRILDENNHELGCPLSEGSAMPQASDFISPHPLSNSHRFSDSHLRLASSSNTVSSSTGLSTVICPDCLSALCICTSKSVSSQPIISALNSHYTSSSPSVSTSNQLDPDIPSDDRPPSSEPSAVSNCPAPISTRRNLLPSSASSVRDRISAYEYLTSRPVPPPPPPRPFIRRPPPPLPRSRGSSSLQPGVCDDSVQSPSSTVFCDSISPVLSVRRNVPPPSSISLRHRKDKRRNLNSLPETSAVGTKRTLSTFSEEESVLGTEGDIRNLVDESVVSELTTTQQPLGLATVNSPVAAGRTSSPPVTQPVSYPETEAISRFNDADIIEVSSVPLRIDSLSPSAEDRTDGITTTETRVDAESETVPNVSEDLSVLPISSESTPAPRDVPHQSLGQVLPESQIIEADLERLSLGPLQPMFTGPTDLDLLLARLEDPDFTFGGQSYDDILLLEEIIGPAARSQVSESSVKFEDVPLGKVEVLRRRTSAVSALASSRRGPGQAYCPANMHFMRAA</sequence>
<feature type="region of interest" description="Disordered" evidence="8">
    <location>
        <begin position="908"/>
        <end position="1141"/>
    </location>
</feature>
<evidence type="ECO:0000256" key="7">
    <source>
        <dbReference type="ARBA" id="ARBA00023306"/>
    </source>
</evidence>
<dbReference type="OrthoDB" id="27187at2759"/>
<name>A0A4S4L0W6_9AGAM</name>
<feature type="compositionally biased region" description="Pro residues" evidence="8">
    <location>
        <begin position="1582"/>
        <end position="1601"/>
    </location>
</feature>
<evidence type="ECO:0000256" key="8">
    <source>
        <dbReference type="SAM" id="MobiDB-lite"/>
    </source>
</evidence>
<feature type="region of interest" description="Disordered" evidence="8">
    <location>
        <begin position="1156"/>
        <end position="1251"/>
    </location>
</feature>
<dbReference type="InterPro" id="IPR016024">
    <property type="entry name" value="ARM-type_fold"/>
</dbReference>
<comment type="similarity">
    <text evidence="2">Belongs to the CND3 (condensin subunit 3) family.</text>
</comment>
<feature type="compositionally biased region" description="Low complexity" evidence="8">
    <location>
        <begin position="1175"/>
        <end position="1192"/>
    </location>
</feature>
<feature type="compositionally biased region" description="Low complexity" evidence="8">
    <location>
        <begin position="1515"/>
        <end position="1532"/>
    </location>
</feature>
<keyword evidence="4" id="KW-0132">Cell division</keyword>
<feature type="compositionally biased region" description="Polar residues" evidence="8">
    <location>
        <begin position="1200"/>
        <end position="1210"/>
    </location>
</feature>
<feature type="compositionally biased region" description="Polar residues" evidence="8">
    <location>
        <begin position="1658"/>
        <end position="1676"/>
    </location>
</feature>
<feature type="compositionally biased region" description="Polar residues" evidence="8">
    <location>
        <begin position="1556"/>
        <end position="1567"/>
    </location>
</feature>
<feature type="region of interest" description="Disordered" evidence="8">
    <location>
        <begin position="1761"/>
        <end position="1786"/>
    </location>
</feature>
<keyword evidence="7" id="KW-0131">Cell cycle</keyword>
<feature type="region of interest" description="Disordered" evidence="8">
    <location>
        <begin position="1637"/>
        <end position="1679"/>
    </location>
</feature>
<organism evidence="10 11">
    <name type="scientific">Phellinidium pouzarii</name>
    <dbReference type="NCBI Taxonomy" id="167371"/>
    <lineage>
        <taxon>Eukaryota</taxon>
        <taxon>Fungi</taxon>
        <taxon>Dikarya</taxon>
        <taxon>Basidiomycota</taxon>
        <taxon>Agaricomycotina</taxon>
        <taxon>Agaricomycetes</taxon>
        <taxon>Hymenochaetales</taxon>
        <taxon>Hymenochaetaceae</taxon>
        <taxon>Phellinidium</taxon>
    </lineage>
</organism>
<evidence type="ECO:0000256" key="4">
    <source>
        <dbReference type="ARBA" id="ARBA00022618"/>
    </source>
</evidence>
<dbReference type="GO" id="GO:0007076">
    <property type="term" value="P:mitotic chromosome condensation"/>
    <property type="evidence" value="ECO:0007669"/>
    <property type="project" value="InterPro"/>
</dbReference>
<feature type="region of interest" description="Disordered" evidence="8">
    <location>
        <begin position="503"/>
        <end position="533"/>
    </location>
</feature>
<dbReference type="Gene3D" id="1.25.10.10">
    <property type="entry name" value="Leucine-rich Repeat Variant"/>
    <property type="match status" value="1"/>
</dbReference>
<dbReference type="SUPFAM" id="SSF48371">
    <property type="entry name" value="ARM repeat"/>
    <property type="match status" value="1"/>
</dbReference>
<feature type="compositionally biased region" description="Basic residues" evidence="8">
    <location>
        <begin position="1648"/>
        <end position="1657"/>
    </location>
</feature>
<dbReference type="InterPro" id="IPR027165">
    <property type="entry name" value="CND3"/>
</dbReference>
<evidence type="ECO:0000259" key="9">
    <source>
        <dbReference type="Pfam" id="PF12719"/>
    </source>
</evidence>
<dbReference type="Pfam" id="PF12719">
    <property type="entry name" value="Cnd3"/>
    <property type="match status" value="1"/>
</dbReference>
<feature type="compositionally biased region" description="Basic and acidic residues" evidence="8">
    <location>
        <begin position="1239"/>
        <end position="1251"/>
    </location>
</feature>
<protein>
    <recommendedName>
        <fullName evidence="9">Nuclear condensin complex subunit 3 C-terminal domain-containing protein</fullName>
    </recommendedName>
</protein>
<evidence type="ECO:0000313" key="11">
    <source>
        <dbReference type="Proteomes" id="UP000308199"/>
    </source>
</evidence>
<dbReference type="GO" id="GO:0051301">
    <property type="term" value="P:cell division"/>
    <property type="evidence" value="ECO:0007669"/>
    <property type="project" value="UniProtKB-KW"/>
</dbReference>